<evidence type="ECO:0008006" key="5">
    <source>
        <dbReference type="Google" id="ProtNLM"/>
    </source>
</evidence>
<accession>A0A1H1PXP8</accession>
<evidence type="ECO:0000313" key="3">
    <source>
        <dbReference type="EMBL" id="SDS15992.1"/>
    </source>
</evidence>
<keyword evidence="2" id="KW-0812">Transmembrane</keyword>
<feature type="transmembrane region" description="Helical" evidence="2">
    <location>
        <begin position="192"/>
        <end position="211"/>
    </location>
</feature>
<feature type="transmembrane region" description="Helical" evidence="2">
    <location>
        <begin position="217"/>
        <end position="241"/>
    </location>
</feature>
<feature type="transmembrane region" description="Helical" evidence="2">
    <location>
        <begin position="81"/>
        <end position="104"/>
    </location>
</feature>
<organism evidence="3 4">
    <name type="scientific">Microlunatus soli</name>
    <dbReference type="NCBI Taxonomy" id="630515"/>
    <lineage>
        <taxon>Bacteria</taxon>
        <taxon>Bacillati</taxon>
        <taxon>Actinomycetota</taxon>
        <taxon>Actinomycetes</taxon>
        <taxon>Propionibacteriales</taxon>
        <taxon>Propionibacteriaceae</taxon>
        <taxon>Microlunatus</taxon>
    </lineage>
</organism>
<feature type="transmembrane region" description="Helical" evidence="2">
    <location>
        <begin position="40"/>
        <end position="61"/>
    </location>
</feature>
<keyword evidence="2" id="KW-0472">Membrane</keyword>
<dbReference type="InterPro" id="IPR009339">
    <property type="entry name" value="DUF998"/>
</dbReference>
<reference evidence="3 4" key="1">
    <citation type="submission" date="2016-10" db="EMBL/GenBank/DDBJ databases">
        <authorList>
            <person name="de Groot N.N."/>
        </authorList>
    </citation>
    <scope>NUCLEOTIDE SEQUENCE [LARGE SCALE GENOMIC DNA]</scope>
    <source>
        <strain evidence="3 4">DSM 21800</strain>
    </source>
</reference>
<dbReference type="Pfam" id="PF06197">
    <property type="entry name" value="DUF998"/>
    <property type="match status" value="1"/>
</dbReference>
<evidence type="ECO:0000313" key="4">
    <source>
        <dbReference type="Proteomes" id="UP000199103"/>
    </source>
</evidence>
<evidence type="ECO:0000256" key="2">
    <source>
        <dbReference type="SAM" id="Phobius"/>
    </source>
</evidence>
<feature type="region of interest" description="Disordered" evidence="1">
    <location>
        <begin position="1"/>
        <end position="30"/>
    </location>
</feature>
<protein>
    <recommendedName>
        <fullName evidence="5">DUF998 domain-containing protein</fullName>
    </recommendedName>
</protein>
<feature type="transmembrane region" description="Helical" evidence="2">
    <location>
        <begin position="116"/>
        <end position="136"/>
    </location>
</feature>
<dbReference type="AlphaFoldDB" id="A0A1H1PXP8"/>
<dbReference type="EMBL" id="LT629772">
    <property type="protein sequence ID" value="SDS15992.1"/>
    <property type="molecule type" value="Genomic_DNA"/>
</dbReference>
<keyword evidence="2" id="KW-1133">Transmembrane helix</keyword>
<dbReference type="RefSeq" id="WP_197680000.1">
    <property type="nucleotide sequence ID" value="NZ_LT629772.1"/>
</dbReference>
<dbReference type="STRING" id="630515.SAMN04489812_1064"/>
<evidence type="ECO:0000256" key="1">
    <source>
        <dbReference type="SAM" id="MobiDB-lite"/>
    </source>
</evidence>
<sequence length="257" mass="26720">MTDRITSVPVGGRSGMISNVPSRRDGPSDGNLVDSNPTRWLLRCMAVAGPCYVVISLLQAFTRTGFDPRIHEWSLLALGSLGWIQTANLILTGALLVAGAVGLARAFPTRERGRRFAAALLAGYGVSCVAAGAFAADPAYGFPVGAPDGRPPTSSLHALLHLTFGGLGFLCLIICCFVVARIAARHRRIRDAWISLIVGVLFSCSFAGIATGAGNPVINLAFTGAIVLSFGWLTAVAAVLLGRLGRGLQPAPGPGRS</sequence>
<keyword evidence="4" id="KW-1185">Reference proteome</keyword>
<dbReference type="Proteomes" id="UP000199103">
    <property type="component" value="Chromosome I"/>
</dbReference>
<proteinExistence type="predicted"/>
<name>A0A1H1PXP8_9ACTN</name>
<feature type="transmembrane region" description="Helical" evidence="2">
    <location>
        <begin position="156"/>
        <end position="180"/>
    </location>
</feature>
<gene>
    <name evidence="3" type="ORF">SAMN04489812_1064</name>
</gene>